<organism evidence="2 3">
    <name type="scientific">Rhizophagus irregularis (strain DAOM 181602 / DAOM 197198 / MUCL 43194)</name>
    <name type="common">Arbuscular mycorrhizal fungus</name>
    <name type="synonym">Glomus intraradices</name>
    <dbReference type="NCBI Taxonomy" id="747089"/>
    <lineage>
        <taxon>Eukaryota</taxon>
        <taxon>Fungi</taxon>
        <taxon>Fungi incertae sedis</taxon>
        <taxon>Mucoromycota</taxon>
        <taxon>Glomeromycotina</taxon>
        <taxon>Glomeromycetes</taxon>
        <taxon>Glomerales</taxon>
        <taxon>Glomeraceae</taxon>
        <taxon>Rhizophagus</taxon>
    </lineage>
</organism>
<evidence type="ECO:0000256" key="1">
    <source>
        <dbReference type="SAM" id="Phobius"/>
    </source>
</evidence>
<gene>
    <name evidence="2" type="ORF">GLOIN_2v1695948</name>
</gene>
<reference evidence="2 3" key="2">
    <citation type="journal article" date="2018" name="New Phytol.">
        <title>High intraspecific genome diversity in the model arbuscular mycorrhizal symbiont Rhizophagus irregularis.</title>
        <authorList>
            <person name="Chen E.C.H."/>
            <person name="Morin E."/>
            <person name="Beaudet D."/>
            <person name="Noel J."/>
            <person name="Yildirir G."/>
            <person name="Ndikumana S."/>
            <person name="Charron P."/>
            <person name="St-Onge C."/>
            <person name="Giorgi J."/>
            <person name="Kruger M."/>
            <person name="Marton T."/>
            <person name="Ropars J."/>
            <person name="Grigoriev I.V."/>
            <person name="Hainaut M."/>
            <person name="Henrissat B."/>
            <person name="Roux C."/>
            <person name="Martin F."/>
            <person name="Corradi N."/>
        </authorList>
    </citation>
    <scope>NUCLEOTIDE SEQUENCE [LARGE SCALE GENOMIC DNA]</scope>
    <source>
        <strain evidence="2 3">DAOM 197198</strain>
    </source>
</reference>
<name>A0A2P4PAS1_RHIID</name>
<feature type="transmembrane region" description="Helical" evidence="1">
    <location>
        <begin position="6"/>
        <end position="29"/>
    </location>
</feature>
<dbReference type="EMBL" id="AUPC02000299">
    <property type="protein sequence ID" value="POG62478.1"/>
    <property type="molecule type" value="Genomic_DNA"/>
</dbReference>
<keyword evidence="1" id="KW-1133">Transmembrane helix</keyword>
<keyword evidence="1" id="KW-0472">Membrane</keyword>
<sequence length="61" mass="7205">MTRDFLTNSFVNPCLMLTVTLSIGLTLVISRIFKSSPRGHIFYHFSIFITFIIYIRTSFYY</sequence>
<protein>
    <submittedName>
        <fullName evidence="2">Uncharacterized protein</fullName>
    </submittedName>
</protein>
<evidence type="ECO:0000313" key="2">
    <source>
        <dbReference type="EMBL" id="POG62478.1"/>
    </source>
</evidence>
<evidence type="ECO:0000313" key="3">
    <source>
        <dbReference type="Proteomes" id="UP000018888"/>
    </source>
</evidence>
<keyword evidence="1" id="KW-0812">Transmembrane</keyword>
<comment type="caution">
    <text evidence="2">The sequence shown here is derived from an EMBL/GenBank/DDBJ whole genome shotgun (WGS) entry which is preliminary data.</text>
</comment>
<proteinExistence type="predicted"/>
<feature type="transmembrane region" description="Helical" evidence="1">
    <location>
        <begin position="41"/>
        <end position="59"/>
    </location>
</feature>
<reference evidence="2 3" key="1">
    <citation type="journal article" date="2013" name="Proc. Natl. Acad. Sci. U.S.A.">
        <title>Genome of an arbuscular mycorrhizal fungus provides insight into the oldest plant symbiosis.</title>
        <authorList>
            <person name="Tisserant E."/>
            <person name="Malbreil M."/>
            <person name="Kuo A."/>
            <person name="Kohler A."/>
            <person name="Symeonidi A."/>
            <person name="Balestrini R."/>
            <person name="Charron P."/>
            <person name="Duensing N."/>
            <person name="Frei Dit Frey N."/>
            <person name="Gianinazzi-Pearson V."/>
            <person name="Gilbert L.B."/>
            <person name="Handa Y."/>
            <person name="Herr J.R."/>
            <person name="Hijri M."/>
            <person name="Koul R."/>
            <person name="Kawaguchi M."/>
            <person name="Krajinski F."/>
            <person name="Lammers P.J."/>
            <person name="Masclaux F.G."/>
            <person name="Murat C."/>
            <person name="Morin E."/>
            <person name="Ndikumana S."/>
            <person name="Pagni M."/>
            <person name="Petitpierre D."/>
            <person name="Requena N."/>
            <person name="Rosikiewicz P."/>
            <person name="Riley R."/>
            <person name="Saito K."/>
            <person name="San Clemente H."/>
            <person name="Shapiro H."/>
            <person name="van Tuinen D."/>
            <person name="Becard G."/>
            <person name="Bonfante P."/>
            <person name="Paszkowski U."/>
            <person name="Shachar-Hill Y.Y."/>
            <person name="Tuskan G.A."/>
            <person name="Young P.W."/>
            <person name="Sanders I.R."/>
            <person name="Henrissat B."/>
            <person name="Rensing S.A."/>
            <person name="Grigoriev I.V."/>
            <person name="Corradi N."/>
            <person name="Roux C."/>
            <person name="Martin F."/>
        </authorList>
    </citation>
    <scope>NUCLEOTIDE SEQUENCE [LARGE SCALE GENOMIC DNA]</scope>
    <source>
        <strain evidence="2 3">DAOM 197198</strain>
    </source>
</reference>
<dbReference type="AlphaFoldDB" id="A0A2P4PAS1"/>
<accession>A0A2P4PAS1</accession>
<dbReference type="Proteomes" id="UP000018888">
    <property type="component" value="Unassembled WGS sequence"/>
</dbReference>
<keyword evidence="3" id="KW-1185">Reference proteome</keyword>